<proteinExistence type="predicted"/>
<dbReference type="Gene3D" id="1.20.1280.50">
    <property type="match status" value="1"/>
</dbReference>
<dbReference type="PROSITE" id="PS50181">
    <property type="entry name" value="FBOX"/>
    <property type="match status" value="1"/>
</dbReference>
<dbReference type="InterPro" id="IPR032675">
    <property type="entry name" value="LRR_dom_sf"/>
</dbReference>
<evidence type="ECO:0000259" key="1">
    <source>
        <dbReference type="PROSITE" id="PS50181"/>
    </source>
</evidence>
<keyword evidence="3" id="KW-1185">Reference proteome</keyword>
<evidence type="ECO:0000313" key="2">
    <source>
        <dbReference type="EMBL" id="KAK1632364.1"/>
    </source>
</evidence>
<dbReference type="Proteomes" id="UP001231189">
    <property type="component" value="Unassembled WGS sequence"/>
</dbReference>
<dbReference type="AlphaFoldDB" id="A0AAD8RWB1"/>
<dbReference type="InterPro" id="IPR001810">
    <property type="entry name" value="F-box_dom"/>
</dbReference>
<name>A0AAD8RWB1_LOLMU</name>
<dbReference type="SMART" id="SM00256">
    <property type="entry name" value="FBOX"/>
    <property type="match status" value="1"/>
</dbReference>
<gene>
    <name evidence="2" type="ORF">QYE76_006679</name>
</gene>
<sequence>MKKRMADGTVKVKLESPGVDRLGGLPDDMLGHILGFLPTPLAVRATQLSRRWRRLWPAHVLALNLSVRNCTNRGVGVTFPRLCTEALSRFPTFDIPSISLEFGRHVYIAEANTWYPEAMERAAGSVRVTVPRGVVRLELPRFTRAESLNLTLHHGVYLELPAAGDDPVRFDRLTELVLATVRLPAGTPPLHDFLSSCCPRLRKLRLCRLRGGEATRELVLRSDALEALDVDNVDGLTRLDVAAPNLRSLSVRSCFRYPITATETETDVVVSAPRVESVCWYRSYPKRLIFRADGTLTRVRRLSGLKLATLGRSDQFDYPYTKQLLQACSLTTEYLELDLLLPDEMTLLNWLGPEARASSSCEDLVTYVPKLPRVTVLSLTVRWGIHANVVPCLASLLSRVPSVTTLYVDSAPYCITVLQSTLPQRGEYRWGRALCGDQKMSLDSLREVSVRGLRGTDAQECKLVDFLLGAVSPSTNRISLAFRDGTAEHTVDEIAAELPTNFPIATPGRWAKMVRSNGLELTKRTSDASIR</sequence>
<feature type="domain" description="F-box" evidence="1">
    <location>
        <begin position="19"/>
        <end position="55"/>
    </location>
</feature>
<accession>A0AAD8RWB1</accession>
<dbReference type="SUPFAM" id="SSF52047">
    <property type="entry name" value="RNI-like"/>
    <property type="match status" value="1"/>
</dbReference>
<dbReference type="InterPro" id="IPR036047">
    <property type="entry name" value="F-box-like_dom_sf"/>
</dbReference>
<evidence type="ECO:0000313" key="3">
    <source>
        <dbReference type="Proteomes" id="UP001231189"/>
    </source>
</evidence>
<reference evidence="2" key="1">
    <citation type="submission" date="2023-07" db="EMBL/GenBank/DDBJ databases">
        <title>A chromosome-level genome assembly of Lolium multiflorum.</title>
        <authorList>
            <person name="Chen Y."/>
            <person name="Copetti D."/>
            <person name="Kolliker R."/>
            <person name="Studer B."/>
        </authorList>
    </citation>
    <scope>NUCLEOTIDE SEQUENCE</scope>
    <source>
        <strain evidence="2">02402/16</strain>
        <tissue evidence="2">Leaf</tissue>
    </source>
</reference>
<comment type="caution">
    <text evidence="2">The sequence shown here is derived from an EMBL/GenBank/DDBJ whole genome shotgun (WGS) entry which is preliminary data.</text>
</comment>
<protein>
    <recommendedName>
        <fullName evidence="1">F-box domain-containing protein</fullName>
    </recommendedName>
</protein>
<dbReference type="EMBL" id="JAUUTY010000005">
    <property type="protein sequence ID" value="KAK1632364.1"/>
    <property type="molecule type" value="Genomic_DNA"/>
</dbReference>
<dbReference type="PANTHER" id="PTHR34709:SF26">
    <property type="entry name" value="F-BOX DOMAIN-CONTAINING PROTEIN"/>
    <property type="match status" value="1"/>
</dbReference>
<dbReference type="Gene3D" id="3.80.10.10">
    <property type="entry name" value="Ribonuclease Inhibitor"/>
    <property type="match status" value="1"/>
</dbReference>
<dbReference type="SUPFAM" id="SSF81383">
    <property type="entry name" value="F-box domain"/>
    <property type="match status" value="1"/>
</dbReference>
<organism evidence="2 3">
    <name type="scientific">Lolium multiflorum</name>
    <name type="common">Italian ryegrass</name>
    <name type="synonym">Lolium perenne subsp. multiflorum</name>
    <dbReference type="NCBI Taxonomy" id="4521"/>
    <lineage>
        <taxon>Eukaryota</taxon>
        <taxon>Viridiplantae</taxon>
        <taxon>Streptophyta</taxon>
        <taxon>Embryophyta</taxon>
        <taxon>Tracheophyta</taxon>
        <taxon>Spermatophyta</taxon>
        <taxon>Magnoliopsida</taxon>
        <taxon>Liliopsida</taxon>
        <taxon>Poales</taxon>
        <taxon>Poaceae</taxon>
        <taxon>BOP clade</taxon>
        <taxon>Pooideae</taxon>
        <taxon>Poodae</taxon>
        <taxon>Poeae</taxon>
        <taxon>Poeae Chloroplast Group 2 (Poeae type)</taxon>
        <taxon>Loliodinae</taxon>
        <taxon>Loliinae</taxon>
        <taxon>Lolium</taxon>
    </lineage>
</organism>
<dbReference type="PANTHER" id="PTHR34709">
    <property type="entry name" value="OS10G0396666 PROTEIN"/>
    <property type="match status" value="1"/>
</dbReference>
<dbReference type="InterPro" id="IPR055312">
    <property type="entry name" value="FBL15-like"/>
</dbReference>
<dbReference type="Pfam" id="PF00646">
    <property type="entry name" value="F-box"/>
    <property type="match status" value="1"/>
</dbReference>